<dbReference type="GO" id="GO:0000160">
    <property type="term" value="P:phosphorelay signal transduction system"/>
    <property type="evidence" value="ECO:0007669"/>
    <property type="project" value="InterPro"/>
</dbReference>
<dbReference type="InterPro" id="IPR001789">
    <property type="entry name" value="Sig_transdc_resp-reg_receiver"/>
</dbReference>
<keyword evidence="1 2" id="KW-0597">Phosphoprotein</keyword>
<gene>
    <name evidence="4" type="ORF">SAMN05216276_103868</name>
</gene>
<feature type="modified residue" description="4-aspartylphosphate" evidence="2">
    <location>
        <position position="95"/>
    </location>
</feature>
<dbReference type="CDD" id="cd17574">
    <property type="entry name" value="REC_OmpR"/>
    <property type="match status" value="1"/>
</dbReference>
<name>A0A239M7D3_9ACTN</name>
<dbReference type="Gene3D" id="3.40.50.2300">
    <property type="match status" value="1"/>
</dbReference>
<accession>A0A239M7D3</accession>
<dbReference type="InterPro" id="IPR011006">
    <property type="entry name" value="CheY-like_superfamily"/>
</dbReference>
<reference evidence="4 5" key="1">
    <citation type="submission" date="2017-06" db="EMBL/GenBank/DDBJ databases">
        <authorList>
            <person name="Kim H.J."/>
            <person name="Triplett B.A."/>
        </authorList>
    </citation>
    <scope>NUCLEOTIDE SEQUENCE [LARGE SCALE GENOMIC DNA]</scope>
    <source>
        <strain evidence="4 5">CGMCC 4.2132</strain>
    </source>
</reference>
<dbReference type="PANTHER" id="PTHR44591">
    <property type="entry name" value="STRESS RESPONSE REGULATOR PROTEIN 1"/>
    <property type="match status" value="1"/>
</dbReference>
<evidence type="ECO:0000256" key="1">
    <source>
        <dbReference type="ARBA" id="ARBA00022553"/>
    </source>
</evidence>
<dbReference type="Pfam" id="PF00072">
    <property type="entry name" value="Response_reg"/>
    <property type="match status" value="1"/>
</dbReference>
<proteinExistence type="predicted"/>
<evidence type="ECO:0000313" key="5">
    <source>
        <dbReference type="Proteomes" id="UP000198282"/>
    </source>
</evidence>
<evidence type="ECO:0000256" key="2">
    <source>
        <dbReference type="PROSITE-ProRule" id="PRU00169"/>
    </source>
</evidence>
<evidence type="ECO:0000313" key="4">
    <source>
        <dbReference type="EMBL" id="SNT38636.1"/>
    </source>
</evidence>
<dbReference type="Proteomes" id="UP000198282">
    <property type="component" value="Unassembled WGS sequence"/>
</dbReference>
<keyword evidence="5" id="KW-1185">Reference proteome</keyword>
<dbReference type="EMBL" id="FZOD01000038">
    <property type="protein sequence ID" value="SNT38636.1"/>
    <property type="molecule type" value="Genomic_DNA"/>
</dbReference>
<dbReference type="SMART" id="SM00448">
    <property type="entry name" value="REC"/>
    <property type="match status" value="1"/>
</dbReference>
<dbReference type="InterPro" id="IPR050595">
    <property type="entry name" value="Bact_response_regulator"/>
</dbReference>
<evidence type="ECO:0000259" key="3">
    <source>
        <dbReference type="PROSITE" id="PS50110"/>
    </source>
</evidence>
<protein>
    <submittedName>
        <fullName evidence="4">Response regulator receiver domain-containing protein</fullName>
    </submittedName>
</protein>
<organism evidence="4 5">
    <name type="scientific">Streptosporangium subroseum</name>
    <dbReference type="NCBI Taxonomy" id="106412"/>
    <lineage>
        <taxon>Bacteria</taxon>
        <taxon>Bacillati</taxon>
        <taxon>Actinomycetota</taxon>
        <taxon>Actinomycetes</taxon>
        <taxon>Streptosporangiales</taxon>
        <taxon>Streptosporangiaceae</taxon>
        <taxon>Streptosporangium</taxon>
    </lineage>
</organism>
<dbReference type="PANTHER" id="PTHR44591:SF18">
    <property type="entry name" value="REGULATORY PROTEIN"/>
    <property type="match status" value="1"/>
</dbReference>
<dbReference type="AlphaFoldDB" id="A0A239M7D3"/>
<sequence length="168" mass="18632">MIPKDPNQILWKTCRLWIALRTHPVKPARGADEGVSLTPVGELLGKVLVVDDDDVIRQLIAVNLTLEGFQVETAFDGQNCLDRVMDVMPDVITLDVMMPRLDGWMTATRLRCDEGTSHIKVVLITARAQEDDKRRGLGIGVDAYLTKPFDPAELIQVVRDLALATRSG</sequence>
<dbReference type="SUPFAM" id="SSF52172">
    <property type="entry name" value="CheY-like"/>
    <property type="match status" value="1"/>
</dbReference>
<dbReference type="PROSITE" id="PS50110">
    <property type="entry name" value="RESPONSE_REGULATORY"/>
    <property type="match status" value="1"/>
</dbReference>
<feature type="domain" description="Response regulatory" evidence="3">
    <location>
        <begin position="46"/>
        <end position="162"/>
    </location>
</feature>